<evidence type="ECO:0000256" key="2">
    <source>
        <dbReference type="ARBA" id="ARBA00004574"/>
    </source>
</evidence>
<feature type="region of interest" description="Disordered" evidence="16">
    <location>
        <begin position="1070"/>
        <end position="1157"/>
    </location>
</feature>
<feature type="region of interest" description="Disordered" evidence="16">
    <location>
        <begin position="77"/>
        <end position="160"/>
    </location>
</feature>
<accession>A0A0R3WFW5</accession>
<evidence type="ECO:0000256" key="1">
    <source>
        <dbReference type="ARBA" id="ARBA00004300"/>
    </source>
</evidence>
<dbReference type="PANTHER" id="PTHR24370">
    <property type="entry name" value="OPTICIN"/>
    <property type="match status" value="1"/>
</dbReference>
<dbReference type="STRING" id="60517.A0A0R3WFW5"/>
<feature type="compositionally biased region" description="Low complexity" evidence="16">
    <location>
        <begin position="1106"/>
        <end position="1117"/>
    </location>
</feature>
<feature type="region of interest" description="Disordered" evidence="16">
    <location>
        <begin position="1326"/>
        <end position="1365"/>
    </location>
</feature>
<dbReference type="SUPFAM" id="SSF50978">
    <property type="entry name" value="WD40 repeat-like"/>
    <property type="match status" value="1"/>
</dbReference>
<keyword evidence="10" id="KW-0677">Repeat</keyword>
<keyword evidence="7" id="KW-0853">WD repeat</keyword>
<evidence type="ECO:0000256" key="7">
    <source>
        <dbReference type="ARBA" id="ARBA00022574"/>
    </source>
</evidence>
<keyword evidence="11" id="KW-0995">Kinetochore</keyword>
<reference evidence="21" key="1">
    <citation type="submission" date="2017-02" db="UniProtKB">
        <authorList>
            <consortium name="WormBaseParasite"/>
        </authorList>
    </citation>
    <scope>IDENTIFICATION</scope>
</reference>
<dbReference type="InterPro" id="IPR056160">
    <property type="entry name" value="WD_LRWD1"/>
</dbReference>
<dbReference type="PROSITE" id="PS51450">
    <property type="entry name" value="LRR"/>
    <property type="match status" value="1"/>
</dbReference>
<dbReference type="InterPro" id="IPR032675">
    <property type="entry name" value="LRR_dom_sf"/>
</dbReference>
<evidence type="ECO:0000259" key="17">
    <source>
        <dbReference type="Pfam" id="PF04905"/>
    </source>
</evidence>
<evidence type="ECO:0000259" key="18">
    <source>
        <dbReference type="Pfam" id="PF23215"/>
    </source>
</evidence>
<evidence type="ECO:0000313" key="21">
    <source>
        <dbReference type="WBParaSite" id="TASK_0000975801-mRNA-1"/>
    </source>
</evidence>
<evidence type="ECO:0000256" key="10">
    <source>
        <dbReference type="ARBA" id="ARBA00022737"/>
    </source>
</evidence>
<evidence type="ECO:0000256" key="11">
    <source>
        <dbReference type="ARBA" id="ARBA00022838"/>
    </source>
</evidence>
<feature type="region of interest" description="Disordered" evidence="16">
    <location>
        <begin position="1428"/>
        <end position="1498"/>
    </location>
</feature>
<evidence type="ECO:0000256" key="15">
    <source>
        <dbReference type="ARBA" id="ARBA00033046"/>
    </source>
</evidence>
<dbReference type="PROSITE" id="PS00678">
    <property type="entry name" value="WD_REPEATS_1"/>
    <property type="match status" value="1"/>
</dbReference>
<evidence type="ECO:0000256" key="4">
    <source>
        <dbReference type="ARBA" id="ARBA00007545"/>
    </source>
</evidence>
<dbReference type="GO" id="GO:0005664">
    <property type="term" value="C:nuclear origin of replication recognition complex"/>
    <property type="evidence" value="ECO:0007669"/>
    <property type="project" value="TreeGrafter"/>
</dbReference>
<keyword evidence="8" id="KW-0433">Leucine-rich repeat</keyword>
<dbReference type="OrthoDB" id="7318948at2759"/>
<feature type="compositionally biased region" description="Low complexity" evidence="16">
    <location>
        <begin position="1130"/>
        <end position="1146"/>
    </location>
</feature>
<feature type="compositionally biased region" description="Polar residues" evidence="16">
    <location>
        <begin position="1241"/>
        <end position="1254"/>
    </location>
</feature>
<dbReference type="GO" id="GO:0045892">
    <property type="term" value="P:negative regulation of DNA-templated transcription"/>
    <property type="evidence" value="ECO:0007669"/>
    <property type="project" value="InterPro"/>
</dbReference>
<comment type="subcellular location">
    <subcellularLocation>
        <location evidence="3">Chromosome</location>
        <location evidence="3">Centromere</location>
        <location evidence="3">Kinetochore</location>
    </subcellularLocation>
    <subcellularLocation>
        <location evidence="2">Chromosome</location>
        <location evidence="2">Telomere</location>
    </subcellularLocation>
    <subcellularLocation>
        <location evidence="1">Cytoplasm</location>
        <location evidence="1">Cytoskeleton</location>
        <location evidence="1">Microtubule organizing center</location>
        <location evidence="1">Centrosome</location>
    </subcellularLocation>
</comment>
<dbReference type="InterPro" id="IPR001680">
    <property type="entry name" value="WD40_rpt"/>
</dbReference>
<evidence type="ECO:0000256" key="12">
    <source>
        <dbReference type="ARBA" id="ARBA00022853"/>
    </source>
</evidence>
<dbReference type="InterPro" id="IPR052489">
    <property type="entry name" value="LRWD1"/>
</dbReference>
<dbReference type="InterPro" id="IPR019775">
    <property type="entry name" value="WD40_repeat_CS"/>
</dbReference>
<protein>
    <recommendedName>
        <fullName evidence="5">Leucine-rich repeat and WD repeat-containing protein 1</fullName>
    </recommendedName>
    <alternativeName>
        <fullName evidence="15">Origin recognition complex-associated protein</fullName>
    </alternativeName>
</protein>
<dbReference type="Pfam" id="PF04905">
    <property type="entry name" value="NCD2"/>
    <property type="match status" value="2"/>
</dbReference>
<keyword evidence="9" id="KW-0235">DNA replication</keyword>
<keyword evidence="20" id="KW-1185">Reference proteome</keyword>
<evidence type="ECO:0000256" key="16">
    <source>
        <dbReference type="SAM" id="MobiDB-lite"/>
    </source>
</evidence>
<evidence type="ECO:0000313" key="19">
    <source>
        <dbReference type="EMBL" id="VDK45313.1"/>
    </source>
</evidence>
<feature type="domain" description="Leucine-rich repeat and WD repeat-containing protein 1 WD" evidence="18">
    <location>
        <begin position="1564"/>
        <end position="1964"/>
    </location>
</feature>
<dbReference type="InterPro" id="IPR015943">
    <property type="entry name" value="WD40/YVTN_repeat-like_dom_sf"/>
</dbReference>
<dbReference type="WBParaSite" id="TASK_0000975801-mRNA-1">
    <property type="protein sequence ID" value="TASK_0000975801-mRNA-1"/>
    <property type="gene ID" value="TASK_0000975801"/>
</dbReference>
<dbReference type="SUPFAM" id="SSF52047">
    <property type="entry name" value="RNI-like"/>
    <property type="match status" value="1"/>
</dbReference>
<dbReference type="Pfam" id="PF13855">
    <property type="entry name" value="LRR_8"/>
    <property type="match status" value="1"/>
</dbReference>
<feature type="domain" description="NAB co-repressor" evidence="17">
    <location>
        <begin position="435"/>
        <end position="500"/>
    </location>
</feature>
<dbReference type="InterPro" id="IPR038398">
    <property type="entry name" value="NCD2_sf"/>
</dbReference>
<evidence type="ECO:0000256" key="8">
    <source>
        <dbReference type="ARBA" id="ARBA00022614"/>
    </source>
</evidence>
<organism evidence="21">
    <name type="scientific">Taenia asiatica</name>
    <name type="common">Asian tapeworm</name>
    <dbReference type="NCBI Taxonomy" id="60517"/>
    <lineage>
        <taxon>Eukaryota</taxon>
        <taxon>Metazoa</taxon>
        <taxon>Spiralia</taxon>
        <taxon>Lophotrochozoa</taxon>
        <taxon>Platyhelminthes</taxon>
        <taxon>Cestoda</taxon>
        <taxon>Eucestoda</taxon>
        <taxon>Cyclophyllidea</taxon>
        <taxon>Taeniidae</taxon>
        <taxon>Taenia</taxon>
    </lineage>
</organism>
<evidence type="ECO:0000256" key="9">
    <source>
        <dbReference type="ARBA" id="ARBA00022705"/>
    </source>
</evidence>
<evidence type="ECO:0000256" key="13">
    <source>
        <dbReference type="ARBA" id="ARBA00022895"/>
    </source>
</evidence>
<dbReference type="EMBL" id="UYRS01019442">
    <property type="protein sequence ID" value="VDK45313.1"/>
    <property type="molecule type" value="Genomic_DNA"/>
</dbReference>
<feature type="compositionally biased region" description="Low complexity" evidence="16">
    <location>
        <begin position="151"/>
        <end position="160"/>
    </location>
</feature>
<dbReference type="PANTHER" id="PTHR24370:SF10">
    <property type="entry name" value="LEUCINE-RICH REPEAT AND WD REPEAT-CONTAINING PROTEIN 1"/>
    <property type="match status" value="1"/>
</dbReference>
<sequence>MADDLASQGFEIVTDENGQELVKLLFMDENDESSGYALVSPEDAKRIMNGEATLQNIIDEDGKQVLTLVPVDQDQLTLQETNDPIEDGKSEPVPPPTEGNVKASENVAVAPPFETESSTNKKVDEEVSDVISKEGSIVSDTAPTNEDVEVASADPTTTSASATNAEQFTITEQSALLDNQAIQMVSLLDSAGNVIDQKHGQTGAQVVMELHGQAFAYEIRGPTETGEPLTSTLLLSVESAEEPTASHLVNAPESSENSQVQWLASESKQAEGDIPAGQQYTLTEATTSVDGKNIQTVVLEDDKGNIMDQKQGNIGEHVIIELNGQSLDYVFLGPSENGEPVQTVLVVTQDDGSDESEAGLTAANWCPVGLSHDLYTTIRRHAEAIVHERLSNRPELSFPNAASEPYQRKLGSYVAYQEMVELAKTYAVGANQGETLERYETLRGHAKIYRSGPQARPLTVNEMVINEVASQLCRFKPGLLFHKRELYQLALGVAEACSQEIKAAQATYQPHQIQQQTQLLHTPQPESTVVSGQVASSQLAMLESRGLTAIQPNHVPVSTNVVMSHAGAAVPAGNVVPISPEGGVVLAYTTKGASSDTNTLVGQSLKGKQSLGVGTLQHYVPSMTVVKRDLTYKLSASEMEALRLAAINALTDLPTNLEVKPKSDCTNIERASWDRATELAALRTESTIDTTDPHSVASLLVNDATRVDSVREIAALYGRIPLQSTNSGPSANVISPPYPVTSQLATGARSSPLLTPYETACNEAAAYLAAGQPALLTRRRELAELARKVVRNCGCQFTHAPSLDRGYFSVDQVMELDLSAAEQLLHDPLERLDLNDSSESESLDDKLLTLDLSCEEHNILDDIVIYTVTGTDTLKKVRILSLPDCSFTGIMPIHLNQCINLVELNLSNNCLHGLPRCLHLPKLKRLNLSKNPLLVRFARENGPPLIEQFPRLVSVDLDPELKEMLKPQSLAYLCPLLNSINGEEFNVEATDDTIKTAQAAKQELAALVHSKWEDDLVEFFKKSVPHRDLICVIETLVSHAVNQSLTVDEPFKHCKAVLARQIAEEFLAPKVVDDEDEEEHAGDVQVRSDSESHENGGNDAVTATVEEPSSATGASEEASAKVESESADQVAAAVATTATVPSTTTTGNTDGKKEDRKAAEAEREAVAAAHNMTLLPDEPLDRLSGIIGTAMQHGKTVVYSVIRSAARQPNGDLIIPVVGGSIANGLDSTRQADDSLEQSDSENNAPQSMVTARQPTHRRTNIIGTRTIPSSGAVLGSRRPGLLLAGRGGGVNKRASTVGRRHEEEYSMIDASAAHDYSAYGDLDEQEDVVPPKPVKTPGHWQPGKRGRPPASHSQKRALAQQEEKETAALLQNVRIPPPHAPPPATLRMSTRDSNRMKRFSAYGAIDTAAALAGQEEALMVAAIAQEDEEAEGPFSEEREDEATRRGSNGLTKSEGEVRGSEIATVDESEGVLRSEETEDAASPGLAPPKRGRRPGSTLKAIRARSSAAHTLAASTSIDADNVHAFSPKNFDDEALIRHLIETSVNADSVPPVPSLVQLGEVVDYDPLHFIRCHARDNDPLDCSTKVWRCAFEPNPTDPRSTTSVVATCGGECVCLIDCQTGKVLKRFKHVGEEFYAVAWTTVEMASGHPTNLLAAAGKLKEIRLLHPEQLVCYAEMKGHREEIACMVFHPTKPTILFSGDSKACFNSTFLGDACVCVWDVGVPSAPEYRTRHHLLMRLICPRPHLNPVLNLVFMPNYDTLLAGCEDGVFAWIIQDFRKQRFAEDRVPTMEIKIPTNREPCFDGLARLSENLVVVKCVEEGEIYVFDFAQLLLNRKRAASSKKVVTAEVLGQLRWQTTDEIYINVTARPGLGAVVCGDNEGTIWVYDLQEHVVNEETGKKFKVKPVKILEWPECSVGGNREEDPQVKESINSGFKNPVVNATDISSDGAFLVAVTDNNLVCIWNFSG</sequence>
<reference evidence="19 20" key="2">
    <citation type="submission" date="2018-11" db="EMBL/GenBank/DDBJ databases">
        <authorList>
            <consortium name="Pathogen Informatics"/>
        </authorList>
    </citation>
    <scope>NUCLEOTIDE SEQUENCE [LARGE SCALE GENOMIC DNA]</scope>
</reference>
<dbReference type="GO" id="GO:0005813">
    <property type="term" value="C:centrosome"/>
    <property type="evidence" value="ECO:0007669"/>
    <property type="project" value="UniProtKB-SubCell"/>
</dbReference>
<dbReference type="Proteomes" id="UP000282613">
    <property type="component" value="Unassembled WGS sequence"/>
</dbReference>
<dbReference type="Pfam" id="PF23215">
    <property type="entry name" value="WD_LRWD1"/>
    <property type="match status" value="1"/>
</dbReference>
<dbReference type="SMART" id="SM00320">
    <property type="entry name" value="WD40"/>
    <property type="match status" value="5"/>
</dbReference>
<evidence type="ECO:0000256" key="6">
    <source>
        <dbReference type="ARBA" id="ARBA00022454"/>
    </source>
</evidence>
<keyword evidence="12" id="KW-0156">Chromatin regulator</keyword>
<feature type="domain" description="NAB co-repressor" evidence="17">
    <location>
        <begin position="753"/>
        <end position="800"/>
    </location>
</feature>
<dbReference type="GO" id="GO:0006260">
    <property type="term" value="P:DNA replication"/>
    <property type="evidence" value="ECO:0007669"/>
    <property type="project" value="UniProtKB-KW"/>
</dbReference>
<evidence type="ECO:0000256" key="14">
    <source>
        <dbReference type="ARBA" id="ARBA00023328"/>
    </source>
</evidence>
<dbReference type="Gene3D" id="3.80.10.10">
    <property type="entry name" value="Ribonuclease Inhibitor"/>
    <property type="match status" value="1"/>
</dbReference>
<feature type="compositionally biased region" description="Basic and acidic residues" evidence="16">
    <location>
        <begin position="1086"/>
        <end position="1096"/>
    </location>
</feature>
<keyword evidence="13" id="KW-0779">Telomere</keyword>
<dbReference type="Gene3D" id="1.20.120.2010">
    <property type="entry name" value="NAB conserved domain 2"/>
    <property type="match status" value="2"/>
</dbReference>
<dbReference type="Gene3D" id="2.130.10.10">
    <property type="entry name" value="YVTN repeat-like/Quinoprotein amine dehydrogenase"/>
    <property type="match status" value="1"/>
</dbReference>
<proteinExistence type="inferred from homology"/>
<dbReference type="GO" id="GO:0000781">
    <property type="term" value="C:chromosome, telomeric region"/>
    <property type="evidence" value="ECO:0007669"/>
    <property type="project" value="UniProtKB-SubCell"/>
</dbReference>
<dbReference type="GO" id="GO:0006325">
    <property type="term" value="P:chromatin organization"/>
    <property type="evidence" value="ECO:0007669"/>
    <property type="project" value="UniProtKB-KW"/>
</dbReference>
<dbReference type="InterPro" id="IPR001611">
    <property type="entry name" value="Leu-rich_rpt"/>
</dbReference>
<name>A0A0R3WFW5_TAEAS</name>
<dbReference type="InterPro" id="IPR006989">
    <property type="entry name" value="NAB_co-repressor_dom"/>
</dbReference>
<dbReference type="GO" id="GO:0003682">
    <property type="term" value="F:chromatin binding"/>
    <property type="evidence" value="ECO:0007669"/>
    <property type="project" value="TreeGrafter"/>
</dbReference>
<dbReference type="GO" id="GO:0000776">
    <property type="term" value="C:kinetochore"/>
    <property type="evidence" value="ECO:0007669"/>
    <property type="project" value="UniProtKB-KW"/>
</dbReference>
<evidence type="ECO:0000256" key="3">
    <source>
        <dbReference type="ARBA" id="ARBA00004629"/>
    </source>
</evidence>
<comment type="similarity">
    <text evidence="4">Belongs to the LRWD1 family.</text>
</comment>
<keyword evidence="14" id="KW-0137">Centromere</keyword>
<keyword evidence="6" id="KW-0158">Chromosome</keyword>
<feature type="region of interest" description="Disordered" evidence="16">
    <location>
        <begin position="1226"/>
        <end position="1255"/>
    </location>
</feature>
<gene>
    <name evidence="19" type="ORF">TASK_LOCUS9759</name>
</gene>
<dbReference type="GO" id="GO:0071169">
    <property type="term" value="P:establishment of protein localization to chromatin"/>
    <property type="evidence" value="ECO:0007669"/>
    <property type="project" value="TreeGrafter"/>
</dbReference>
<evidence type="ECO:0000313" key="20">
    <source>
        <dbReference type="Proteomes" id="UP000282613"/>
    </source>
</evidence>
<evidence type="ECO:0000256" key="5">
    <source>
        <dbReference type="ARBA" id="ARBA00015536"/>
    </source>
</evidence>
<dbReference type="InterPro" id="IPR036322">
    <property type="entry name" value="WD40_repeat_dom_sf"/>
</dbReference>